<dbReference type="PRINTS" id="PR01607">
    <property type="entry name" value="APYRASEFAMLY"/>
</dbReference>
<evidence type="ECO:0000256" key="2">
    <source>
        <dbReference type="ARBA" id="ARBA00022525"/>
    </source>
</evidence>
<organism evidence="6 7">
    <name type="scientific">Bhargavaea ginsengi</name>
    <dbReference type="NCBI Taxonomy" id="426757"/>
    <lineage>
        <taxon>Bacteria</taxon>
        <taxon>Bacillati</taxon>
        <taxon>Bacillota</taxon>
        <taxon>Bacilli</taxon>
        <taxon>Bacillales</taxon>
        <taxon>Caryophanaceae</taxon>
        <taxon>Bhargavaea</taxon>
    </lineage>
</organism>
<dbReference type="Pfam" id="PF00149">
    <property type="entry name" value="Metallophos"/>
    <property type="match status" value="1"/>
</dbReference>
<dbReference type="Pfam" id="PF00395">
    <property type="entry name" value="SLH"/>
    <property type="match status" value="3"/>
</dbReference>
<dbReference type="AlphaFoldDB" id="A0A1H7AB67"/>
<dbReference type="Gene3D" id="3.60.21.10">
    <property type="match status" value="1"/>
</dbReference>
<reference evidence="7" key="1">
    <citation type="submission" date="2016-10" db="EMBL/GenBank/DDBJ databases">
        <authorList>
            <person name="Varghese N."/>
            <person name="Submissions S."/>
        </authorList>
    </citation>
    <scope>NUCLEOTIDE SEQUENCE [LARGE SCALE GENOMIC DNA]</scope>
    <source>
        <strain evidence="7">CGMCC 1.6763</strain>
    </source>
</reference>
<keyword evidence="4" id="KW-0378">Hydrolase</keyword>
<feature type="chain" id="PRO_5011330598" evidence="4">
    <location>
        <begin position="30"/>
        <end position="720"/>
    </location>
</feature>
<evidence type="ECO:0000256" key="4">
    <source>
        <dbReference type="RuleBase" id="RU362119"/>
    </source>
</evidence>
<dbReference type="EMBL" id="FNZF01000004">
    <property type="protein sequence ID" value="SEJ62841.1"/>
    <property type="molecule type" value="Genomic_DNA"/>
</dbReference>
<evidence type="ECO:0000259" key="5">
    <source>
        <dbReference type="PROSITE" id="PS51272"/>
    </source>
</evidence>
<accession>A0A1H7AB67</accession>
<dbReference type="GO" id="GO:0046872">
    <property type="term" value="F:metal ion binding"/>
    <property type="evidence" value="ECO:0007669"/>
    <property type="project" value="InterPro"/>
</dbReference>
<keyword evidence="4" id="KW-0547">Nucleotide-binding</keyword>
<dbReference type="PANTHER" id="PTHR11575:SF24">
    <property type="entry name" value="5'-NUCLEOTIDASE"/>
    <property type="match status" value="1"/>
</dbReference>
<dbReference type="PROSITE" id="PS51272">
    <property type="entry name" value="SLH"/>
    <property type="match status" value="3"/>
</dbReference>
<gene>
    <name evidence="6" type="ORF">SAMN04488127_2340</name>
</gene>
<dbReference type="InterPro" id="IPR008334">
    <property type="entry name" value="5'-Nucleotdase_C"/>
</dbReference>
<evidence type="ECO:0000313" key="6">
    <source>
        <dbReference type="EMBL" id="SEJ62841.1"/>
    </source>
</evidence>
<proteinExistence type="inferred from homology"/>
<dbReference type="RefSeq" id="WP_092054347.1">
    <property type="nucleotide sequence ID" value="NZ_FNZF01000004.1"/>
</dbReference>
<dbReference type="GO" id="GO:0016788">
    <property type="term" value="F:hydrolase activity, acting on ester bonds"/>
    <property type="evidence" value="ECO:0007669"/>
    <property type="project" value="InterPro"/>
</dbReference>
<evidence type="ECO:0000256" key="3">
    <source>
        <dbReference type="ARBA" id="ARBA00022729"/>
    </source>
</evidence>
<evidence type="ECO:0000313" key="7">
    <source>
        <dbReference type="Proteomes" id="UP000199200"/>
    </source>
</evidence>
<dbReference type="GO" id="GO:0000166">
    <property type="term" value="F:nucleotide binding"/>
    <property type="evidence" value="ECO:0007669"/>
    <property type="project" value="UniProtKB-KW"/>
</dbReference>
<evidence type="ECO:0000256" key="1">
    <source>
        <dbReference type="ARBA" id="ARBA00004613"/>
    </source>
</evidence>
<keyword evidence="3 4" id="KW-0732">Signal</keyword>
<dbReference type="InterPro" id="IPR004843">
    <property type="entry name" value="Calcineurin-like_PHP"/>
</dbReference>
<dbReference type="InterPro" id="IPR001119">
    <property type="entry name" value="SLH_dom"/>
</dbReference>
<dbReference type="Pfam" id="PF02872">
    <property type="entry name" value="5_nucleotid_C"/>
    <property type="match status" value="1"/>
</dbReference>
<dbReference type="Gene3D" id="3.90.780.10">
    <property type="entry name" value="5'-Nucleotidase, C-terminal domain"/>
    <property type="match status" value="1"/>
</dbReference>
<sequence length="720" mass="77470">MNGKWVKASASAALALALFSIQAPDNAKAAEGDFELTVLHTNDTHASLKDAPKRATLVKQIRAENENALLLDAGDVFSGTLYFNAFAGQADLEMMNSMQYDAMTFGNHEFDLGASEEGHQALADFIKGAEFPLVSANIDFSNDEKFEGLQNKEYTAEYEDGKIYNGIVKEIEGEKVGIFGLTTEETPTISSTGDVEFSEYVEAAEEAVAAFEEQGVNKIIALTHIGYDDSLAWDNDLELAETVEGIDIIVGGHTHTALDEPVVVEGGEEPTVIVQTGGNNSSLGQLNVTFDENGAVTSHEGELLAYDEVEADEGAAELLAPYTAKVEEMSKESIGVSTEVALNGEREFVRTGETNLGNLITDGMVATAQKINPDVTMAVTNGGGIRASIDEGDITLGEVQTVMPFGNALAIMELTGAEIREALETSVSAYPTASGGFLHVSGLKFNFDPQAEAGDRVRDILAETEDGFTPIDEEATYYVASNTFTAKGGDGYDVFKAAYEDGRVSEPGNVDYEMFIDYLTGFESINPELEGRILTTNPFTDIDADNEFTPFIQNVYDVGLVKGTTPTTYSPNKILSRTQAVSMIVRALGLETEGKTSSFKDLGNMAEETKAEVAAAEEAGIVIGSNGNFMPNEQVKRAQLALMLKRVYELQEEAEYDGDAADLPFTDISGSDEETIDAIAFLYEQDIADGSENGTKFRPLDGTSRAQAAKIYSNFLKVIK</sequence>
<dbReference type="GO" id="GO:0009166">
    <property type="term" value="P:nucleotide catabolic process"/>
    <property type="evidence" value="ECO:0007669"/>
    <property type="project" value="InterPro"/>
</dbReference>
<dbReference type="InterPro" id="IPR006146">
    <property type="entry name" value="5'-Nucleotdase_CS"/>
</dbReference>
<dbReference type="STRING" id="426757.SAMN04488127_2340"/>
<protein>
    <submittedName>
        <fullName evidence="6">2',3'-cyclic-nucleotide 2'-phosphodiesterase / 3'-nucleotidase / 5'-nucleotidase</fullName>
    </submittedName>
</protein>
<feature type="signal peptide" evidence="4">
    <location>
        <begin position="1"/>
        <end position="29"/>
    </location>
</feature>
<comment type="similarity">
    <text evidence="4">Belongs to the 5'-nucleotidase family.</text>
</comment>
<dbReference type="OrthoDB" id="9801679at2"/>
<feature type="domain" description="SLH" evidence="5">
    <location>
        <begin position="535"/>
        <end position="598"/>
    </location>
</feature>
<dbReference type="InterPro" id="IPR036907">
    <property type="entry name" value="5'-Nucleotdase_C_sf"/>
</dbReference>
<feature type="domain" description="SLH" evidence="5">
    <location>
        <begin position="662"/>
        <end position="720"/>
    </location>
</feature>
<dbReference type="PANTHER" id="PTHR11575">
    <property type="entry name" value="5'-NUCLEOTIDASE-RELATED"/>
    <property type="match status" value="1"/>
</dbReference>
<comment type="subcellular location">
    <subcellularLocation>
        <location evidence="1">Secreted</location>
    </subcellularLocation>
</comment>
<dbReference type="SUPFAM" id="SSF55816">
    <property type="entry name" value="5'-nucleotidase (syn. UDP-sugar hydrolase), C-terminal domain"/>
    <property type="match status" value="1"/>
</dbReference>
<dbReference type="InterPro" id="IPR029052">
    <property type="entry name" value="Metallo-depent_PP-like"/>
</dbReference>
<feature type="domain" description="SLH" evidence="5">
    <location>
        <begin position="599"/>
        <end position="658"/>
    </location>
</feature>
<keyword evidence="2" id="KW-0964">Secreted</keyword>
<dbReference type="GO" id="GO:0005576">
    <property type="term" value="C:extracellular region"/>
    <property type="evidence" value="ECO:0007669"/>
    <property type="project" value="UniProtKB-SubCell"/>
</dbReference>
<keyword evidence="7" id="KW-1185">Reference proteome</keyword>
<dbReference type="PROSITE" id="PS00785">
    <property type="entry name" value="5_NUCLEOTIDASE_1"/>
    <property type="match status" value="1"/>
</dbReference>
<name>A0A1H7AB67_9BACL</name>
<dbReference type="InterPro" id="IPR006179">
    <property type="entry name" value="5_nucleotidase/apyrase"/>
</dbReference>
<dbReference type="Proteomes" id="UP000199200">
    <property type="component" value="Unassembled WGS sequence"/>
</dbReference>
<dbReference type="SUPFAM" id="SSF56300">
    <property type="entry name" value="Metallo-dependent phosphatases"/>
    <property type="match status" value="1"/>
</dbReference>
<dbReference type="FunFam" id="3.90.780.10:FF:000004">
    <property type="entry name" value="UDP-sugar hydrolase, putative"/>
    <property type="match status" value="1"/>
</dbReference>